<feature type="region of interest" description="Disordered" evidence="3">
    <location>
        <begin position="1"/>
        <end position="44"/>
    </location>
</feature>
<evidence type="ECO:0000256" key="1">
    <source>
        <dbReference type="ARBA" id="ARBA00022741"/>
    </source>
</evidence>
<dbReference type="GO" id="GO:0006614">
    <property type="term" value="P:SRP-dependent cotranslational protein targeting to membrane"/>
    <property type="evidence" value="ECO:0007669"/>
    <property type="project" value="InterPro"/>
</dbReference>
<dbReference type="InterPro" id="IPR027417">
    <property type="entry name" value="P-loop_NTPase"/>
</dbReference>
<dbReference type="Proteomes" id="UP000194931">
    <property type="component" value="Unassembled WGS sequence"/>
</dbReference>
<dbReference type="STRING" id="1236501.GCA_000613865_00434"/>
<sequence>MQDSPSDTANQQVAERRQGSATPEEVPAPEPVADTDAAPPSGVSLPVSHLTVEDILRWHSVPQPLIHALAGKTLADGLDNVLSFGALPDATQAPLAFGGASGSGKTLVLAKLAARYILAEEHKDSPPPLIIACDHTAGSFAKLSALLQPYNIPIIQGSTSDILADAVQHREPGQPILVDLPGICVYSPVSMGKMMQMVECIGATLSLVLPAGLDAEESADIGYAFAQRGATTMVASKMDQAGRVGGIIAAAACGLSLTYGSCSSSIVGGLVPLNASILANRLLTLPS</sequence>
<evidence type="ECO:0000256" key="3">
    <source>
        <dbReference type="SAM" id="MobiDB-lite"/>
    </source>
</evidence>
<dbReference type="eggNOG" id="COG1419">
    <property type="taxonomic scope" value="Bacteria"/>
</dbReference>
<reference evidence="6" key="1">
    <citation type="submission" date="2014-06" db="EMBL/GenBank/DDBJ databases">
        <authorList>
            <person name="Winans N.J."/>
            <person name="Newell P.D."/>
            <person name="Douglas A.E."/>
        </authorList>
    </citation>
    <scope>NUCLEOTIDE SEQUENCE [LARGE SCALE GENOMIC DNA]</scope>
</reference>
<evidence type="ECO:0000256" key="2">
    <source>
        <dbReference type="ARBA" id="ARBA00023134"/>
    </source>
</evidence>
<dbReference type="RefSeq" id="WP_086639431.1">
    <property type="nucleotide sequence ID" value="NZ_JOPJ01000017.1"/>
</dbReference>
<dbReference type="AlphaFoldDB" id="A0A252BTE9"/>
<keyword evidence="6" id="KW-1185">Reference proteome</keyword>
<dbReference type="SMART" id="SM00962">
    <property type="entry name" value="SRP54"/>
    <property type="match status" value="1"/>
</dbReference>
<evidence type="ECO:0000313" key="5">
    <source>
        <dbReference type="EMBL" id="OUJ12209.1"/>
    </source>
</evidence>
<dbReference type="GO" id="GO:0005525">
    <property type="term" value="F:GTP binding"/>
    <property type="evidence" value="ECO:0007669"/>
    <property type="project" value="UniProtKB-KW"/>
</dbReference>
<name>A0A252BTE9_9PROT</name>
<comment type="caution">
    <text evidence="5">The sequence shown here is derived from an EMBL/GenBank/DDBJ whole genome shotgun (WGS) entry which is preliminary data.</text>
</comment>
<organism evidence="5 6">
    <name type="scientific">Acetobacter okinawensis</name>
    <dbReference type="NCBI Taxonomy" id="1076594"/>
    <lineage>
        <taxon>Bacteria</taxon>
        <taxon>Pseudomonadati</taxon>
        <taxon>Pseudomonadota</taxon>
        <taxon>Alphaproteobacteria</taxon>
        <taxon>Acetobacterales</taxon>
        <taxon>Acetobacteraceae</taxon>
        <taxon>Acetobacter</taxon>
    </lineage>
</organism>
<dbReference type="Pfam" id="PF00448">
    <property type="entry name" value="SRP54"/>
    <property type="match status" value="1"/>
</dbReference>
<dbReference type="Gene3D" id="3.40.50.300">
    <property type="entry name" value="P-loop containing nucleotide triphosphate hydrolases"/>
    <property type="match status" value="1"/>
</dbReference>
<keyword evidence="1" id="KW-0547">Nucleotide-binding</keyword>
<dbReference type="InterPro" id="IPR000897">
    <property type="entry name" value="SRP54_GTPase_dom"/>
</dbReference>
<proteinExistence type="predicted"/>
<dbReference type="OrthoDB" id="9778554at2"/>
<protein>
    <recommendedName>
        <fullName evidence="4">SRP54-type proteins GTP-binding domain-containing protein</fullName>
    </recommendedName>
</protein>
<dbReference type="SUPFAM" id="SSF52540">
    <property type="entry name" value="P-loop containing nucleoside triphosphate hydrolases"/>
    <property type="match status" value="1"/>
</dbReference>
<gene>
    <name evidence="5" type="ORF">HK26_03240</name>
</gene>
<feature type="compositionally biased region" description="Polar residues" evidence="3">
    <location>
        <begin position="1"/>
        <end position="13"/>
    </location>
</feature>
<keyword evidence="2" id="KW-0342">GTP-binding</keyword>
<accession>A0A252BTE9</accession>
<feature type="domain" description="SRP54-type proteins GTP-binding" evidence="4">
    <location>
        <begin position="92"/>
        <end position="284"/>
    </location>
</feature>
<evidence type="ECO:0000259" key="4">
    <source>
        <dbReference type="SMART" id="SM00962"/>
    </source>
</evidence>
<dbReference type="EMBL" id="JOPJ01000017">
    <property type="protein sequence ID" value="OUJ12209.1"/>
    <property type="molecule type" value="Genomic_DNA"/>
</dbReference>
<evidence type="ECO:0000313" key="6">
    <source>
        <dbReference type="Proteomes" id="UP000194931"/>
    </source>
</evidence>